<evidence type="ECO:0000313" key="5">
    <source>
        <dbReference type="Proteomes" id="UP000199488"/>
    </source>
</evidence>
<proteinExistence type="inferred from homology"/>
<keyword evidence="2" id="KW-0812">Transmembrane</keyword>
<feature type="transmembrane region" description="Helical" evidence="2">
    <location>
        <begin position="29"/>
        <end position="47"/>
    </location>
</feature>
<feature type="transmembrane region" description="Helical" evidence="2">
    <location>
        <begin position="6"/>
        <end position="22"/>
    </location>
</feature>
<dbReference type="STRING" id="1122204.SAMN05421781_2875"/>
<dbReference type="OrthoDB" id="5508079at2"/>
<dbReference type="Gene3D" id="1.20.120.1220">
    <property type="match status" value="1"/>
</dbReference>
<dbReference type="AlphaFoldDB" id="A0A1H2XR57"/>
<dbReference type="PANTHER" id="PTHR30487">
    <property type="entry name" value="TYPE 4 PREPILIN-LIKE PROTEINS LEADER PEPTIDE-PROCESSING ENZYME"/>
    <property type="match status" value="1"/>
</dbReference>
<keyword evidence="2" id="KW-1133">Transmembrane helix</keyword>
<reference evidence="4 5" key="1">
    <citation type="submission" date="2016-10" db="EMBL/GenBank/DDBJ databases">
        <authorList>
            <person name="de Groot N.N."/>
        </authorList>
    </citation>
    <scope>NUCLEOTIDE SEQUENCE [LARGE SCALE GENOMIC DNA]</scope>
    <source>
        <strain evidence="4 5">DSM 23126</strain>
    </source>
</reference>
<dbReference type="Pfam" id="PF01478">
    <property type="entry name" value="Peptidase_A24"/>
    <property type="match status" value="1"/>
</dbReference>
<dbReference type="PANTHER" id="PTHR30487:SF0">
    <property type="entry name" value="PREPILIN LEADER PEPTIDASE_N-METHYLTRANSFERASE-RELATED"/>
    <property type="match status" value="1"/>
</dbReference>
<evidence type="ECO:0000313" key="4">
    <source>
        <dbReference type="EMBL" id="SDW95286.1"/>
    </source>
</evidence>
<keyword evidence="2" id="KW-0472">Membrane</keyword>
<accession>A0A1H2XR57</accession>
<evidence type="ECO:0000256" key="1">
    <source>
        <dbReference type="ARBA" id="ARBA00005801"/>
    </source>
</evidence>
<dbReference type="InterPro" id="IPR050882">
    <property type="entry name" value="Prepilin_peptidase/N-MTase"/>
</dbReference>
<dbReference type="GO" id="GO:0004190">
    <property type="term" value="F:aspartic-type endopeptidase activity"/>
    <property type="evidence" value="ECO:0007669"/>
    <property type="project" value="InterPro"/>
</dbReference>
<evidence type="ECO:0000259" key="3">
    <source>
        <dbReference type="Pfam" id="PF01478"/>
    </source>
</evidence>
<feature type="transmembrane region" description="Helical" evidence="2">
    <location>
        <begin position="53"/>
        <end position="71"/>
    </location>
</feature>
<dbReference type="RefSeq" id="WP_091616544.1">
    <property type="nucleotide sequence ID" value="NZ_FNNC01000007.1"/>
</dbReference>
<keyword evidence="5" id="KW-1185">Reference proteome</keyword>
<organism evidence="4 5">
    <name type="scientific">Marinococcus luteus</name>
    <dbReference type="NCBI Taxonomy" id="1122204"/>
    <lineage>
        <taxon>Bacteria</taxon>
        <taxon>Bacillati</taxon>
        <taxon>Bacillota</taxon>
        <taxon>Bacilli</taxon>
        <taxon>Bacillales</taxon>
        <taxon>Bacillaceae</taxon>
        <taxon>Marinococcus</taxon>
    </lineage>
</organism>
<feature type="domain" description="Prepilin type IV endopeptidase peptidase" evidence="3">
    <location>
        <begin position="6"/>
        <end position="109"/>
    </location>
</feature>
<dbReference type="EMBL" id="FNNC01000007">
    <property type="protein sequence ID" value="SDW95286.1"/>
    <property type="molecule type" value="Genomic_DNA"/>
</dbReference>
<dbReference type="Proteomes" id="UP000199488">
    <property type="component" value="Unassembled WGS sequence"/>
</dbReference>
<protein>
    <submittedName>
        <fullName evidence="4">Prepilin peptidase CpaA</fullName>
    </submittedName>
</protein>
<comment type="similarity">
    <text evidence="1">Belongs to the peptidase A24 family.</text>
</comment>
<evidence type="ECO:0000256" key="2">
    <source>
        <dbReference type="SAM" id="Phobius"/>
    </source>
</evidence>
<feature type="transmembrane region" description="Helical" evidence="2">
    <location>
        <begin position="92"/>
        <end position="113"/>
    </location>
</feature>
<gene>
    <name evidence="4" type="ORF">SAMN05421781_2875</name>
</gene>
<dbReference type="GO" id="GO:0006465">
    <property type="term" value="P:signal peptide processing"/>
    <property type="evidence" value="ECO:0007669"/>
    <property type="project" value="TreeGrafter"/>
</dbReference>
<name>A0A1H2XR57_9BACI</name>
<dbReference type="InterPro" id="IPR000045">
    <property type="entry name" value="Prepilin_IV_endopep_pep"/>
</dbReference>
<sequence>MGLIDWILIAVLLICAITDIKERKIYNKVLFPAMLLAFIFHGAVSGWEGLFHSFLGFLIGFALLFIPYAMGGMGAGDVKLLALVGALKGGTFVLQSFIFIALLGALMGLIVLLRHKNILKSFFYRLVRIKSGTKVPGGLSRQSLSKTYPYGVAIALGAAMNLFTEGMLF</sequence>
<dbReference type="GO" id="GO:0005886">
    <property type="term" value="C:plasma membrane"/>
    <property type="evidence" value="ECO:0007669"/>
    <property type="project" value="TreeGrafter"/>
</dbReference>